<dbReference type="InParanoid" id="A0A0J6WX14"/>
<dbReference type="AlphaFoldDB" id="A0A0J6WX14"/>
<accession>A0A0J6WX14</accession>
<keyword evidence="2" id="KW-1185">Reference proteome</keyword>
<proteinExistence type="predicted"/>
<evidence type="ECO:0000313" key="1">
    <source>
        <dbReference type="EMBL" id="KMO87159.1"/>
    </source>
</evidence>
<dbReference type="EMBL" id="LEKT01000008">
    <property type="protein sequence ID" value="KMO87159.1"/>
    <property type="molecule type" value="Genomic_DNA"/>
</dbReference>
<gene>
    <name evidence="1" type="ORF">AB840_03755</name>
</gene>
<name>A0A0J6WX14_9FIRM</name>
<dbReference type="Proteomes" id="UP000036503">
    <property type="component" value="Unassembled WGS sequence"/>
</dbReference>
<comment type="caution">
    <text evidence="1">The sequence shown here is derived from an EMBL/GenBank/DDBJ whole genome shotgun (WGS) entry which is preliminary data.</text>
</comment>
<evidence type="ECO:0000313" key="2">
    <source>
        <dbReference type="Proteomes" id="UP000036503"/>
    </source>
</evidence>
<sequence>MGAISSHGLLEDKRAVSAVVLFGGSLNNGSNAGPFYANLNNDVGNANWNYGALGMLYIADTAHAPWQK</sequence>
<organism evidence="1 2">
    <name type="scientific">Megasphaera cerevisiae DSM 20462</name>
    <dbReference type="NCBI Taxonomy" id="1122219"/>
    <lineage>
        <taxon>Bacteria</taxon>
        <taxon>Bacillati</taxon>
        <taxon>Bacillota</taxon>
        <taxon>Negativicutes</taxon>
        <taxon>Veillonellales</taxon>
        <taxon>Veillonellaceae</taxon>
        <taxon>Megasphaera</taxon>
    </lineage>
</organism>
<protein>
    <submittedName>
        <fullName evidence="1">Uncharacterized protein</fullName>
    </submittedName>
</protein>
<reference evidence="1 2" key="1">
    <citation type="submission" date="2015-06" db="EMBL/GenBank/DDBJ databases">
        <title>Draft genome sequence of beer spoilage bacterium Megasphaera cerevisiae type strain 20462.</title>
        <authorList>
            <person name="Kutumbaka K."/>
            <person name="Pasmowitz J."/>
            <person name="Mategko J."/>
            <person name="Reyes D."/>
            <person name="Friedrich A."/>
            <person name="Han S."/>
            <person name="Martens-Habbena W."/>
            <person name="Neal-McKinney J."/>
            <person name="Janagama H.K."/>
            <person name="Nadala C."/>
            <person name="Samadpour M."/>
        </authorList>
    </citation>
    <scope>NUCLEOTIDE SEQUENCE [LARGE SCALE GENOMIC DNA]</scope>
    <source>
        <strain evidence="1 2">DSM 20462</strain>
    </source>
</reference>
<dbReference type="PATRIC" id="fig|1122219.3.peg.3046"/>